<dbReference type="PANTHER" id="PTHR11524:SF58">
    <property type="entry name" value="IP16805P"/>
    <property type="match status" value="1"/>
</dbReference>
<dbReference type="PANTHER" id="PTHR11524">
    <property type="entry name" value="60S RIBOSOMAL PROTEIN L7"/>
    <property type="match status" value="1"/>
</dbReference>
<evidence type="ECO:0000313" key="5">
    <source>
        <dbReference type="Proteomes" id="UP001151699"/>
    </source>
</evidence>
<dbReference type="Gene3D" id="3.30.1390.20">
    <property type="entry name" value="Ribosomal protein L30, ferredoxin-like fold domain"/>
    <property type="match status" value="1"/>
</dbReference>
<proteinExistence type="inferred from homology"/>
<dbReference type="AlphaFoldDB" id="A0A9Q0SA41"/>
<dbReference type="EMBL" id="WJQU01000001">
    <property type="protein sequence ID" value="KAJ6649280.1"/>
    <property type="molecule type" value="Genomic_DNA"/>
</dbReference>
<evidence type="ECO:0000256" key="2">
    <source>
        <dbReference type="ARBA" id="ARBA00022980"/>
    </source>
</evidence>
<dbReference type="OrthoDB" id="28644at2759"/>
<dbReference type="InterPro" id="IPR035808">
    <property type="entry name" value="Ribosomal_uL30_euk_arc"/>
</dbReference>
<dbReference type="InterPro" id="IPR039699">
    <property type="entry name" value="Ribosomal_uL30"/>
</dbReference>
<reference evidence="4" key="1">
    <citation type="submission" date="2022-07" db="EMBL/GenBank/DDBJ databases">
        <authorList>
            <person name="Trinca V."/>
            <person name="Uliana J.V.C."/>
            <person name="Torres T.T."/>
            <person name="Ward R.J."/>
            <person name="Monesi N."/>
        </authorList>
    </citation>
    <scope>NUCLEOTIDE SEQUENCE</scope>
    <source>
        <strain evidence="4">HSMRA1968</strain>
        <tissue evidence="4">Whole embryos</tissue>
    </source>
</reference>
<keyword evidence="3" id="KW-0687">Ribonucleoprotein</keyword>
<evidence type="ECO:0000313" key="4">
    <source>
        <dbReference type="EMBL" id="KAJ6649280.1"/>
    </source>
</evidence>
<dbReference type="SUPFAM" id="SSF55129">
    <property type="entry name" value="Ribosomal protein L30p/L7e"/>
    <property type="match status" value="1"/>
</dbReference>
<gene>
    <name evidence="4" type="primary">RPL7</name>
    <name evidence="4" type="ORF">Bhyg_04514</name>
</gene>
<dbReference type="Proteomes" id="UP001151699">
    <property type="component" value="Chromosome A"/>
</dbReference>
<keyword evidence="2 4" id="KW-0689">Ribosomal protein</keyword>
<dbReference type="GO" id="GO:0003723">
    <property type="term" value="F:RNA binding"/>
    <property type="evidence" value="ECO:0007669"/>
    <property type="project" value="TreeGrafter"/>
</dbReference>
<dbReference type="GO" id="GO:0003735">
    <property type="term" value="F:structural constituent of ribosome"/>
    <property type="evidence" value="ECO:0007669"/>
    <property type="project" value="TreeGrafter"/>
</dbReference>
<accession>A0A9Q0SA41</accession>
<organism evidence="4 5">
    <name type="scientific">Pseudolycoriella hygida</name>
    <dbReference type="NCBI Taxonomy" id="35572"/>
    <lineage>
        <taxon>Eukaryota</taxon>
        <taxon>Metazoa</taxon>
        <taxon>Ecdysozoa</taxon>
        <taxon>Arthropoda</taxon>
        <taxon>Hexapoda</taxon>
        <taxon>Insecta</taxon>
        <taxon>Pterygota</taxon>
        <taxon>Neoptera</taxon>
        <taxon>Endopterygota</taxon>
        <taxon>Diptera</taxon>
        <taxon>Nematocera</taxon>
        <taxon>Sciaroidea</taxon>
        <taxon>Sciaridae</taxon>
        <taxon>Pseudolycoriella</taxon>
    </lineage>
</organism>
<keyword evidence="5" id="KW-1185">Reference proteome</keyword>
<evidence type="ECO:0000256" key="1">
    <source>
        <dbReference type="ARBA" id="ARBA00007594"/>
    </source>
</evidence>
<dbReference type="InterPro" id="IPR036919">
    <property type="entry name" value="Ribo_uL30_ferredoxin-like_sf"/>
</dbReference>
<comment type="similarity">
    <text evidence="1">Belongs to the universal ribosomal protein uL30 family.</text>
</comment>
<evidence type="ECO:0000256" key="3">
    <source>
        <dbReference type="ARBA" id="ARBA00023274"/>
    </source>
</evidence>
<comment type="caution">
    <text evidence="4">The sequence shown here is derived from an EMBL/GenBank/DDBJ whole genome shotgun (WGS) entry which is preliminary data.</text>
</comment>
<dbReference type="FunFam" id="3.30.1390.20:FF:000004">
    <property type="entry name" value="60S ribosomal protein L7"/>
    <property type="match status" value="1"/>
</dbReference>
<dbReference type="GO" id="GO:0022625">
    <property type="term" value="C:cytosolic large ribosomal subunit"/>
    <property type="evidence" value="ECO:0007669"/>
    <property type="project" value="TreeGrafter"/>
</dbReference>
<sequence>MSDKYAVPNKLPAKQVSILAHRKKRRNEEDSHKKVKQLNRAFKLRKKPRGFIKAEVFVNQYRKAERDAHRMRRLIAAKTLFKVTDAESNKLLVVFRHRAHKIASDVTNKMLNSLCLGQLFNAALLKNNEETSALLKLVEPYVTWGYPSINTVRELIFKHGFLRIDKKKVAIDSNKLIEDNLGHLGVICIEDIVHEMFNATENFDKIKKFLVPFKLKPPKGGWERKTGVSFAKGGEYGNRKAAINELIAKCL</sequence>
<dbReference type="GO" id="GO:0000463">
    <property type="term" value="P:maturation of LSU-rRNA from tricistronic rRNA transcript (SSU-rRNA, 5.8S rRNA, LSU-rRNA)"/>
    <property type="evidence" value="ECO:0007669"/>
    <property type="project" value="TreeGrafter"/>
</dbReference>
<protein>
    <submittedName>
        <fullName evidence="4">60S ribosomal protein L7</fullName>
    </submittedName>
</protein>
<name>A0A9Q0SA41_9DIPT</name>
<dbReference type="CDD" id="cd01657">
    <property type="entry name" value="Ribosomal_L7_archeal_euk"/>
    <property type="match status" value="1"/>
</dbReference>
<dbReference type="Gene3D" id="1.10.15.30">
    <property type="match status" value="1"/>
</dbReference>